<gene>
    <name evidence="1" type="ORF">HPB47_023323</name>
</gene>
<name>A0AC60Q7A8_IXOPE</name>
<evidence type="ECO:0000313" key="1">
    <source>
        <dbReference type="EMBL" id="KAG0429748.1"/>
    </source>
</evidence>
<keyword evidence="2" id="KW-1185">Reference proteome</keyword>
<protein>
    <submittedName>
        <fullName evidence="1">Uncharacterized protein</fullName>
    </submittedName>
</protein>
<reference evidence="1 2" key="1">
    <citation type="journal article" date="2020" name="Cell">
        <title>Large-Scale Comparative Analyses of Tick Genomes Elucidate Their Genetic Diversity and Vector Capacities.</title>
        <authorList>
            <consortium name="Tick Genome and Microbiome Consortium (TIGMIC)"/>
            <person name="Jia N."/>
            <person name="Wang J."/>
            <person name="Shi W."/>
            <person name="Du L."/>
            <person name="Sun Y."/>
            <person name="Zhan W."/>
            <person name="Jiang J.F."/>
            <person name="Wang Q."/>
            <person name="Zhang B."/>
            <person name="Ji P."/>
            <person name="Bell-Sakyi L."/>
            <person name="Cui X.M."/>
            <person name="Yuan T.T."/>
            <person name="Jiang B.G."/>
            <person name="Yang W.F."/>
            <person name="Lam T.T."/>
            <person name="Chang Q.C."/>
            <person name="Ding S.J."/>
            <person name="Wang X.J."/>
            <person name="Zhu J.G."/>
            <person name="Ruan X.D."/>
            <person name="Zhao L."/>
            <person name="Wei J.T."/>
            <person name="Ye R.Z."/>
            <person name="Que T.C."/>
            <person name="Du C.H."/>
            <person name="Zhou Y.H."/>
            <person name="Cheng J.X."/>
            <person name="Dai P.F."/>
            <person name="Guo W.B."/>
            <person name="Han X.H."/>
            <person name="Huang E.J."/>
            <person name="Li L.F."/>
            <person name="Wei W."/>
            <person name="Gao Y.C."/>
            <person name="Liu J.Z."/>
            <person name="Shao H.Z."/>
            <person name="Wang X."/>
            <person name="Wang C.C."/>
            <person name="Yang T.C."/>
            <person name="Huo Q.B."/>
            <person name="Li W."/>
            <person name="Chen H.Y."/>
            <person name="Chen S.E."/>
            <person name="Zhou L.G."/>
            <person name="Ni X.B."/>
            <person name="Tian J.H."/>
            <person name="Sheng Y."/>
            <person name="Liu T."/>
            <person name="Pan Y.S."/>
            <person name="Xia L.Y."/>
            <person name="Li J."/>
            <person name="Zhao F."/>
            <person name="Cao W.C."/>
        </authorList>
    </citation>
    <scope>NUCLEOTIDE SEQUENCE [LARGE SCALE GENOMIC DNA]</scope>
    <source>
        <strain evidence="1">Iper-2018</strain>
    </source>
</reference>
<organism evidence="1 2">
    <name type="scientific">Ixodes persulcatus</name>
    <name type="common">Taiga tick</name>
    <dbReference type="NCBI Taxonomy" id="34615"/>
    <lineage>
        <taxon>Eukaryota</taxon>
        <taxon>Metazoa</taxon>
        <taxon>Ecdysozoa</taxon>
        <taxon>Arthropoda</taxon>
        <taxon>Chelicerata</taxon>
        <taxon>Arachnida</taxon>
        <taxon>Acari</taxon>
        <taxon>Parasitiformes</taxon>
        <taxon>Ixodida</taxon>
        <taxon>Ixodoidea</taxon>
        <taxon>Ixodidae</taxon>
        <taxon>Ixodinae</taxon>
        <taxon>Ixodes</taxon>
    </lineage>
</organism>
<accession>A0AC60Q7A8</accession>
<sequence>MLRLSVYADKHHQSFAPINILHHGTPEDDGAITEAPLSFVIKKELPDYDVPVEDLKKLEETNSRDGRRVFPPAIRSRLSKQRVSCSVCHKHLANRTTLQKHLRIHTDERPFKCEHCQRRFRQKEHCEKHGRIHSQGNGYECLVCTMTFGRRHFLAKHMLVCHNTDILAHPSLAAQVRRPPAPELKANFLQAGPVKTSNPVTLNSCWRRYNLKRHMRTQHEEPSNVCMVCAKVFKRASGLKTHKLTHAGLKPFRCGLCARCFTQKHHLIRHQLVHLPKVNIVCSICRKGFRYASGFFEHMAVHEARNEARGKPALGAEMICYGTPGATLHRSPHFQSQFVLFDPSDMKCMFCDATLPGPESLHDHLVDHCEQIAPESAGFFRWNSGDADEILGL</sequence>
<dbReference type="Proteomes" id="UP000805193">
    <property type="component" value="Unassembled WGS sequence"/>
</dbReference>
<evidence type="ECO:0000313" key="2">
    <source>
        <dbReference type="Proteomes" id="UP000805193"/>
    </source>
</evidence>
<proteinExistence type="predicted"/>
<comment type="caution">
    <text evidence="1">The sequence shown here is derived from an EMBL/GenBank/DDBJ whole genome shotgun (WGS) entry which is preliminary data.</text>
</comment>
<dbReference type="EMBL" id="JABSTQ010009384">
    <property type="protein sequence ID" value="KAG0429748.1"/>
    <property type="molecule type" value="Genomic_DNA"/>
</dbReference>